<evidence type="ECO:0000256" key="1">
    <source>
        <dbReference type="SAM" id="MobiDB-lite"/>
    </source>
</evidence>
<feature type="compositionally biased region" description="Polar residues" evidence="1">
    <location>
        <begin position="289"/>
        <end position="313"/>
    </location>
</feature>
<protein>
    <recommendedName>
        <fullName evidence="4">HNH nuclease domain-containing protein</fullName>
    </recommendedName>
</protein>
<dbReference type="Proteomes" id="UP000663843">
    <property type="component" value="Unassembled WGS sequence"/>
</dbReference>
<organism evidence="2 3">
    <name type="scientific">Rhizoctonia solani</name>
    <dbReference type="NCBI Taxonomy" id="456999"/>
    <lineage>
        <taxon>Eukaryota</taxon>
        <taxon>Fungi</taxon>
        <taxon>Dikarya</taxon>
        <taxon>Basidiomycota</taxon>
        <taxon>Agaricomycotina</taxon>
        <taxon>Agaricomycetes</taxon>
        <taxon>Cantharellales</taxon>
        <taxon>Ceratobasidiaceae</taxon>
        <taxon>Rhizoctonia</taxon>
    </lineage>
</organism>
<evidence type="ECO:0000313" key="2">
    <source>
        <dbReference type="EMBL" id="CAE6531585.1"/>
    </source>
</evidence>
<dbReference type="AlphaFoldDB" id="A0A8H3HQZ3"/>
<accession>A0A8H3HQZ3</accession>
<gene>
    <name evidence="2" type="ORF">RDB_LOCUS179521</name>
</gene>
<comment type="caution">
    <text evidence="2">The sequence shown here is derived from an EMBL/GenBank/DDBJ whole genome shotgun (WGS) entry which is preliminary data.</text>
</comment>
<dbReference type="EMBL" id="CAJMWT010008221">
    <property type="protein sequence ID" value="CAE6531585.1"/>
    <property type="molecule type" value="Genomic_DNA"/>
</dbReference>
<sequence length="474" mass="52624">MSSELPLTDYVDVPGSEDVVDSLYGVDTELPDQNWWESAVSASHCSVITSERDSLTQVSPLGKRCVMTGQAGSVVLTHLIAKCTNAEQIKKYQFTFGRKLDMNSRWFCIYLVLNLHHLFDKGSRKWALIPTPAIITRIANKLRDEKARRAQLDIQGPWPDYRQADVGILSCSIKLNCTHGELFTQWFPVTKAGFDCHFIPLGIDDAIQRYRNPNDPSVALWAVDQFNPPSFEGFPTLRLSAHPYAMILNAAPKLEKSLKTGPLPSPADSSYEEIQFIYDTLKRPPEIPDTSSDGSTHLEQGPSHGSNAGTESGISDILSRLRPWNKSCNANQSTSSHQGSTQQDKYNSLFEAVCDGPRNTSRNSCFSDTTPDHLNGRVFMDFKHEGVAKWITEVERACGRNVAVGPGNHSSPGLEHYAAEAARAPPTVDWHDCKSEFAPWWVLLPDLKERGVLSSNDRVEIANLPALTRKLNSG</sequence>
<evidence type="ECO:0008006" key="4">
    <source>
        <dbReference type="Google" id="ProtNLM"/>
    </source>
</evidence>
<feature type="region of interest" description="Disordered" evidence="1">
    <location>
        <begin position="283"/>
        <end position="313"/>
    </location>
</feature>
<evidence type="ECO:0000313" key="3">
    <source>
        <dbReference type="Proteomes" id="UP000663843"/>
    </source>
</evidence>
<reference evidence="2" key="1">
    <citation type="submission" date="2021-01" db="EMBL/GenBank/DDBJ databases">
        <authorList>
            <person name="Kaushik A."/>
        </authorList>
    </citation>
    <scope>NUCLEOTIDE SEQUENCE</scope>
    <source>
        <strain evidence="2">AG2-2IIIB</strain>
    </source>
</reference>
<name>A0A8H3HQZ3_9AGAM</name>
<proteinExistence type="predicted"/>